<protein>
    <submittedName>
        <fullName evidence="2">Uncharacterized protein</fullName>
    </submittedName>
</protein>
<reference evidence="2" key="1">
    <citation type="journal article" date="2022" name="bioRxiv">
        <title>Genomics of Preaxostyla Flagellates Illuminates Evolutionary Transitions and the Path Towards Mitochondrial Loss.</title>
        <authorList>
            <person name="Novak L.V.F."/>
            <person name="Treitli S.C."/>
            <person name="Pyrih J."/>
            <person name="Halakuc P."/>
            <person name="Pipaliya S.V."/>
            <person name="Vacek V."/>
            <person name="Brzon O."/>
            <person name="Soukal P."/>
            <person name="Eme L."/>
            <person name="Dacks J.B."/>
            <person name="Karnkowska A."/>
            <person name="Elias M."/>
            <person name="Hampl V."/>
        </authorList>
    </citation>
    <scope>NUCLEOTIDE SEQUENCE</scope>
    <source>
        <strain evidence="2">RCP-MX</strain>
    </source>
</reference>
<feature type="compositionally biased region" description="Low complexity" evidence="1">
    <location>
        <begin position="223"/>
        <end position="235"/>
    </location>
</feature>
<keyword evidence="3" id="KW-1185">Reference proteome</keyword>
<feature type="region of interest" description="Disordered" evidence="1">
    <location>
        <begin position="167"/>
        <end position="247"/>
    </location>
</feature>
<accession>A0ABQ8U1M5</accession>
<organism evidence="2 3">
    <name type="scientific">Paratrimastix pyriformis</name>
    <dbReference type="NCBI Taxonomy" id="342808"/>
    <lineage>
        <taxon>Eukaryota</taxon>
        <taxon>Metamonada</taxon>
        <taxon>Preaxostyla</taxon>
        <taxon>Paratrimastigidae</taxon>
        <taxon>Paratrimastix</taxon>
    </lineage>
</organism>
<comment type="caution">
    <text evidence="2">The sequence shown here is derived from an EMBL/GenBank/DDBJ whole genome shotgun (WGS) entry which is preliminary data.</text>
</comment>
<dbReference type="EMBL" id="JAPMOS010000322">
    <property type="protein sequence ID" value="KAJ4453058.1"/>
    <property type="molecule type" value="Genomic_DNA"/>
</dbReference>
<evidence type="ECO:0000313" key="2">
    <source>
        <dbReference type="EMBL" id="KAJ4453058.1"/>
    </source>
</evidence>
<dbReference type="Proteomes" id="UP001141327">
    <property type="component" value="Unassembled WGS sequence"/>
</dbReference>
<proteinExistence type="predicted"/>
<sequence>MRFRVPNANSCYGVTLGICGNHPFCGGYHPGGVGGCKGLFFWRAPVGLPGPGRAQRHDGSRTYASGCRLHVERGSRTRVTPCFWAMDCWRYQQAGGQVGNNFGTSALLGVKNGDNGFSSTAGQFLHYRVTDLGTDPVRVGTEVGDSVVRGSVPRSEPTLADLAADPGRPRCRPWPTSLPTLADLGTNPGRPRYQPPMLTSADLAADLAADHGTDLGRPPLPTSLPTSLPTTVPTLADLAADPGRPRS</sequence>
<evidence type="ECO:0000313" key="3">
    <source>
        <dbReference type="Proteomes" id="UP001141327"/>
    </source>
</evidence>
<name>A0ABQ8U1M5_9EUKA</name>
<evidence type="ECO:0000256" key="1">
    <source>
        <dbReference type="SAM" id="MobiDB-lite"/>
    </source>
</evidence>
<gene>
    <name evidence="2" type="ORF">PAPYR_12591</name>
</gene>